<reference evidence="2" key="1">
    <citation type="submission" date="2021-09" db="EMBL/GenBank/DDBJ databases">
        <title>The genome of Mauremys mutica provides insights into the evolution of semi-aquatic lifestyle.</title>
        <authorList>
            <person name="Gong S."/>
            <person name="Gao Y."/>
        </authorList>
    </citation>
    <scope>NUCLEOTIDE SEQUENCE</scope>
    <source>
        <strain evidence="2">MM-2020</strain>
        <tissue evidence="2">Muscle</tissue>
    </source>
</reference>
<gene>
    <name evidence="2" type="ORF">KIL84_006895</name>
</gene>
<comment type="caution">
    <text evidence="2">The sequence shown here is derived from an EMBL/GenBank/DDBJ whole genome shotgun (WGS) entry which is preliminary data.</text>
</comment>
<proteinExistence type="predicted"/>
<evidence type="ECO:0000313" key="3">
    <source>
        <dbReference type="Proteomes" id="UP000827986"/>
    </source>
</evidence>
<sequence length="101" mass="11298">MHWQHTAHMAHPHLWRNHPHEAQTLSIPRKGKEKETQAESLSTIPGPSVLSSLGFKKTNTNKTKRTQHLMLLATVVCPVAQVIEVCATGLKIQPPLLMHES</sequence>
<accession>A0A9D3X096</accession>
<name>A0A9D3X096_9SAUR</name>
<dbReference type="Proteomes" id="UP000827986">
    <property type="component" value="Unassembled WGS sequence"/>
</dbReference>
<organism evidence="2 3">
    <name type="scientific">Mauremys mutica</name>
    <name type="common">yellowpond turtle</name>
    <dbReference type="NCBI Taxonomy" id="74926"/>
    <lineage>
        <taxon>Eukaryota</taxon>
        <taxon>Metazoa</taxon>
        <taxon>Chordata</taxon>
        <taxon>Craniata</taxon>
        <taxon>Vertebrata</taxon>
        <taxon>Euteleostomi</taxon>
        <taxon>Archelosauria</taxon>
        <taxon>Testudinata</taxon>
        <taxon>Testudines</taxon>
        <taxon>Cryptodira</taxon>
        <taxon>Durocryptodira</taxon>
        <taxon>Testudinoidea</taxon>
        <taxon>Geoemydidae</taxon>
        <taxon>Geoemydinae</taxon>
        <taxon>Mauremys</taxon>
    </lineage>
</organism>
<keyword evidence="3" id="KW-1185">Reference proteome</keyword>
<feature type="compositionally biased region" description="Polar residues" evidence="1">
    <location>
        <begin position="38"/>
        <end position="51"/>
    </location>
</feature>
<evidence type="ECO:0000256" key="1">
    <source>
        <dbReference type="SAM" id="MobiDB-lite"/>
    </source>
</evidence>
<protein>
    <submittedName>
        <fullName evidence="2">Uncharacterized protein</fullName>
    </submittedName>
</protein>
<feature type="region of interest" description="Disordered" evidence="1">
    <location>
        <begin position="1"/>
        <end position="56"/>
    </location>
</feature>
<dbReference type="AlphaFoldDB" id="A0A9D3X096"/>
<feature type="compositionally biased region" description="Basic residues" evidence="1">
    <location>
        <begin position="8"/>
        <end position="17"/>
    </location>
</feature>
<dbReference type="EMBL" id="JAHDVG010000483">
    <property type="protein sequence ID" value="KAH1171277.1"/>
    <property type="molecule type" value="Genomic_DNA"/>
</dbReference>
<evidence type="ECO:0000313" key="2">
    <source>
        <dbReference type="EMBL" id="KAH1171277.1"/>
    </source>
</evidence>